<evidence type="ECO:0000313" key="10">
    <source>
        <dbReference type="Proteomes" id="UP000324298"/>
    </source>
</evidence>
<dbReference type="PANTHER" id="PTHR34979">
    <property type="entry name" value="INNER MEMBRANE PROTEIN YGAZ"/>
    <property type="match status" value="1"/>
</dbReference>
<dbReference type="GO" id="GO:0005886">
    <property type="term" value="C:plasma membrane"/>
    <property type="evidence" value="ECO:0007669"/>
    <property type="project" value="UniProtKB-SubCell"/>
</dbReference>
<keyword evidence="3" id="KW-0813">Transport</keyword>
<dbReference type="Proteomes" id="UP000324298">
    <property type="component" value="Unassembled WGS sequence"/>
</dbReference>
<feature type="transmembrane region" description="Helical" evidence="8">
    <location>
        <begin position="45"/>
        <end position="73"/>
    </location>
</feature>
<feature type="transmembrane region" description="Helical" evidence="8">
    <location>
        <begin position="206"/>
        <end position="222"/>
    </location>
</feature>
<feature type="transmembrane region" description="Helical" evidence="8">
    <location>
        <begin position="14"/>
        <end position="33"/>
    </location>
</feature>
<evidence type="ECO:0000256" key="4">
    <source>
        <dbReference type="ARBA" id="ARBA00022475"/>
    </source>
</evidence>
<evidence type="ECO:0000256" key="6">
    <source>
        <dbReference type="ARBA" id="ARBA00022989"/>
    </source>
</evidence>
<keyword evidence="5 8" id="KW-0812">Transmembrane</keyword>
<dbReference type="EMBL" id="SRSD01000005">
    <property type="protein sequence ID" value="KAA0891806.1"/>
    <property type="molecule type" value="Genomic_DNA"/>
</dbReference>
<feature type="transmembrane region" description="Helical" evidence="8">
    <location>
        <begin position="131"/>
        <end position="152"/>
    </location>
</feature>
<dbReference type="Pfam" id="PF03591">
    <property type="entry name" value="AzlC"/>
    <property type="match status" value="1"/>
</dbReference>
<comment type="subcellular location">
    <subcellularLocation>
        <location evidence="1">Cell membrane</location>
        <topology evidence="1">Multi-pass membrane protein</topology>
    </subcellularLocation>
</comment>
<gene>
    <name evidence="9" type="ORF">ET418_10245</name>
</gene>
<organism evidence="9 10">
    <name type="scientific">Oryzomonas rubra</name>
    <dbReference type="NCBI Taxonomy" id="2509454"/>
    <lineage>
        <taxon>Bacteria</taxon>
        <taxon>Pseudomonadati</taxon>
        <taxon>Thermodesulfobacteriota</taxon>
        <taxon>Desulfuromonadia</taxon>
        <taxon>Geobacterales</taxon>
        <taxon>Geobacteraceae</taxon>
        <taxon>Oryzomonas</taxon>
    </lineage>
</organism>
<dbReference type="InterPro" id="IPR011606">
    <property type="entry name" value="Brnchd-chn_aa_trnsp_permease"/>
</dbReference>
<comment type="caution">
    <text evidence="9">The sequence shown here is derived from an EMBL/GenBank/DDBJ whole genome shotgun (WGS) entry which is preliminary data.</text>
</comment>
<dbReference type="GO" id="GO:1903785">
    <property type="term" value="P:L-valine transmembrane transport"/>
    <property type="evidence" value="ECO:0007669"/>
    <property type="project" value="TreeGrafter"/>
</dbReference>
<dbReference type="OrthoDB" id="9803444at2"/>
<protein>
    <submittedName>
        <fullName evidence="9">Branched-chain amino acid ABC transporter permease</fullName>
    </submittedName>
</protein>
<keyword evidence="6 8" id="KW-1133">Transmembrane helix</keyword>
<evidence type="ECO:0000256" key="2">
    <source>
        <dbReference type="ARBA" id="ARBA00010735"/>
    </source>
</evidence>
<dbReference type="PANTHER" id="PTHR34979:SF1">
    <property type="entry name" value="INNER MEMBRANE PROTEIN YGAZ"/>
    <property type="match status" value="1"/>
</dbReference>
<keyword evidence="10" id="KW-1185">Reference proteome</keyword>
<accession>A0A5A9XFL3</accession>
<keyword evidence="4" id="KW-1003">Cell membrane</keyword>
<evidence type="ECO:0000256" key="7">
    <source>
        <dbReference type="ARBA" id="ARBA00023136"/>
    </source>
</evidence>
<evidence type="ECO:0000256" key="5">
    <source>
        <dbReference type="ARBA" id="ARBA00022692"/>
    </source>
</evidence>
<keyword evidence="7 8" id="KW-0472">Membrane</keyword>
<sequence>MAQTFDCVKEGMKAAWPICLGYFPIGLSLGVLAQKGGLLPWQVGLMSIVVYAGGSQFIAVAMIGSGASIPAIVTTTFMVNLRHMLMSSALAVHFPGVSRRFLALFAYGLTDESFAVNMVRFNRGGWERQSALTLNQATNFTWFVSTVAGVYVGQFIPSGALGIDYALTGMFICLLVFQLRGPVFVATALMAAFCSVVAYLWLPGNAYVIVASTVAATAGFMLKRSLRHRGGRP</sequence>
<evidence type="ECO:0000313" key="9">
    <source>
        <dbReference type="EMBL" id="KAA0891806.1"/>
    </source>
</evidence>
<evidence type="ECO:0000256" key="1">
    <source>
        <dbReference type="ARBA" id="ARBA00004651"/>
    </source>
</evidence>
<evidence type="ECO:0000256" key="8">
    <source>
        <dbReference type="SAM" id="Phobius"/>
    </source>
</evidence>
<proteinExistence type="inferred from homology"/>
<comment type="similarity">
    <text evidence="2">Belongs to the AzlC family.</text>
</comment>
<evidence type="ECO:0000256" key="3">
    <source>
        <dbReference type="ARBA" id="ARBA00022448"/>
    </source>
</evidence>
<name>A0A5A9XFL3_9BACT</name>
<reference evidence="9 10" key="1">
    <citation type="submission" date="2019-04" db="EMBL/GenBank/DDBJ databases">
        <title>Geobacter ruber sp. nov., ferric-reducing bacteria isolated from paddy soil.</title>
        <authorList>
            <person name="Xu Z."/>
            <person name="Masuda Y."/>
            <person name="Itoh H."/>
            <person name="Senoo K."/>
        </authorList>
    </citation>
    <scope>NUCLEOTIDE SEQUENCE [LARGE SCALE GENOMIC DNA]</scope>
    <source>
        <strain evidence="9 10">Red88</strain>
    </source>
</reference>
<dbReference type="RefSeq" id="WP_149307504.1">
    <property type="nucleotide sequence ID" value="NZ_SRSD01000005.1"/>
</dbReference>
<dbReference type="AlphaFoldDB" id="A0A5A9XFL3"/>